<gene>
    <name evidence="1" type="ORF">ACFSJ3_04390</name>
</gene>
<name>A0ABW4XKQ1_9GAMM</name>
<accession>A0ABW4XKQ1</accession>
<evidence type="ECO:0000313" key="2">
    <source>
        <dbReference type="Proteomes" id="UP001597380"/>
    </source>
</evidence>
<keyword evidence="2" id="KW-1185">Reference proteome</keyword>
<dbReference type="RefSeq" id="WP_345338375.1">
    <property type="nucleotide sequence ID" value="NZ_BAABLI010000005.1"/>
</dbReference>
<dbReference type="EMBL" id="JBHUHT010000008">
    <property type="protein sequence ID" value="MFD2095213.1"/>
    <property type="molecule type" value="Genomic_DNA"/>
</dbReference>
<organism evidence="1 2">
    <name type="scientific">Corallincola platygyrae</name>
    <dbReference type="NCBI Taxonomy" id="1193278"/>
    <lineage>
        <taxon>Bacteria</taxon>
        <taxon>Pseudomonadati</taxon>
        <taxon>Pseudomonadota</taxon>
        <taxon>Gammaproteobacteria</taxon>
        <taxon>Alteromonadales</taxon>
        <taxon>Psychromonadaceae</taxon>
        <taxon>Corallincola</taxon>
    </lineage>
</organism>
<evidence type="ECO:0000313" key="1">
    <source>
        <dbReference type="EMBL" id="MFD2095213.1"/>
    </source>
</evidence>
<protein>
    <recommendedName>
        <fullName evidence="3">STAS/SEC14 domain-containing protein</fullName>
    </recommendedName>
</protein>
<comment type="caution">
    <text evidence="1">The sequence shown here is derived from an EMBL/GenBank/DDBJ whole genome shotgun (WGS) entry which is preliminary data.</text>
</comment>
<reference evidence="2" key="1">
    <citation type="journal article" date="2019" name="Int. J. Syst. Evol. Microbiol.">
        <title>The Global Catalogue of Microorganisms (GCM) 10K type strain sequencing project: providing services to taxonomists for standard genome sequencing and annotation.</title>
        <authorList>
            <consortium name="The Broad Institute Genomics Platform"/>
            <consortium name="The Broad Institute Genome Sequencing Center for Infectious Disease"/>
            <person name="Wu L."/>
            <person name="Ma J."/>
        </authorList>
    </citation>
    <scope>NUCLEOTIDE SEQUENCE [LARGE SCALE GENOMIC DNA]</scope>
    <source>
        <strain evidence="2">CGMCC 1.10992</strain>
    </source>
</reference>
<proteinExistence type="predicted"/>
<dbReference type="Proteomes" id="UP001597380">
    <property type="component" value="Unassembled WGS sequence"/>
</dbReference>
<evidence type="ECO:0008006" key="3">
    <source>
        <dbReference type="Google" id="ProtNLM"/>
    </source>
</evidence>
<sequence>MKAHGEITIEWRGARLVVKAFGAFNPEGVIVAGTIINEEINSAPFARFTRFEQLSDETMSSADGFAHVKQNYLNSFKCGCAAIAVVSERHSGMLSHMFAELCMRDDFQVFSSVTSAEQWLSEFEESES</sequence>